<dbReference type="InterPro" id="IPR018466">
    <property type="entry name" value="Kre9/Knh1-like_N"/>
</dbReference>
<feature type="domain" description="Yeast cell wall synthesis Kre9/Knh1-like N-terminal" evidence="3">
    <location>
        <begin position="25"/>
        <end position="118"/>
    </location>
</feature>
<dbReference type="PANTHER" id="PTHR28154">
    <property type="entry name" value="CELL WALL SYNTHESIS PROTEIN KNH1-RELATED"/>
    <property type="match status" value="1"/>
</dbReference>
<accession>A0A4Y9ZRI4</accession>
<comment type="caution">
    <text evidence="4">The sequence shown here is derived from an EMBL/GenBank/DDBJ whole genome shotgun (WGS) entry which is preliminary data.</text>
</comment>
<dbReference type="STRING" id="135208.A0A4Y9ZRI4"/>
<dbReference type="AlphaFoldDB" id="A0A4Y9ZRI4"/>
<evidence type="ECO:0000313" key="5">
    <source>
        <dbReference type="Proteomes" id="UP000298061"/>
    </source>
</evidence>
<proteinExistence type="predicted"/>
<reference evidence="4 5" key="1">
    <citation type="submission" date="2019-02" db="EMBL/GenBank/DDBJ databases">
        <title>Genome sequencing of the rare red list fungi Hericium alpestre (H. flagellum).</title>
        <authorList>
            <person name="Buettner E."/>
            <person name="Kellner H."/>
        </authorList>
    </citation>
    <scope>NUCLEOTIDE SEQUENCE [LARGE SCALE GENOMIC DNA]</scope>
    <source>
        <strain evidence="4 5">DSM 108284</strain>
    </source>
</reference>
<keyword evidence="1 2" id="KW-0732">Signal</keyword>
<dbReference type="GO" id="GO:0006078">
    <property type="term" value="P:(1-&gt;6)-beta-D-glucan biosynthetic process"/>
    <property type="evidence" value="ECO:0007669"/>
    <property type="project" value="InterPro"/>
</dbReference>
<organism evidence="4 5">
    <name type="scientific">Hericium alpestre</name>
    <dbReference type="NCBI Taxonomy" id="135208"/>
    <lineage>
        <taxon>Eukaryota</taxon>
        <taxon>Fungi</taxon>
        <taxon>Dikarya</taxon>
        <taxon>Basidiomycota</taxon>
        <taxon>Agaricomycotina</taxon>
        <taxon>Agaricomycetes</taxon>
        <taxon>Russulales</taxon>
        <taxon>Hericiaceae</taxon>
        <taxon>Hericium</taxon>
    </lineage>
</organism>
<dbReference type="PANTHER" id="PTHR28154:SF1">
    <property type="entry name" value="CELL WALL SYNTHESIS PROTEIN KNH1-RELATED"/>
    <property type="match status" value="1"/>
</dbReference>
<evidence type="ECO:0000256" key="1">
    <source>
        <dbReference type="ARBA" id="ARBA00022729"/>
    </source>
</evidence>
<name>A0A4Y9ZRI4_9AGAM</name>
<dbReference type="OrthoDB" id="2432613at2759"/>
<dbReference type="InterPro" id="IPR045328">
    <property type="entry name" value="Kre9/Knh1"/>
</dbReference>
<dbReference type="GO" id="GO:0042546">
    <property type="term" value="P:cell wall biogenesis"/>
    <property type="evidence" value="ECO:0007669"/>
    <property type="project" value="InterPro"/>
</dbReference>
<evidence type="ECO:0000259" key="3">
    <source>
        <dbReference type="Pfam" id="PF10342"/>
    </source>
</evidence>
<protein>
    <recommendedName>
        <fullName evidence="3">Yeast cell wall synthesis Kre9/Knh1-like N-terminal domain-containing protein</fullName>
    </recommendedName>
</protein>
<gene>
    <name evidence="4" type="ORF">EWM64_g7372</name>
</gene>
<evidence type="ECO:0000256" key="2">
    <source>
        <dbReference type="SAM" id="SignalP"/>
    </source>
</evidence>
<feature type="chain" id="PRO_5021414152" description="Yeast cell wall synthesis Kre9/Knh1-like N-terminal domain-containing protein" evidence="2">
    <location>
        <begin position="20"/>
        <end position="139"/>
    </location>
</feature>
<sequence>MFSSTLLAVVLAISPVAFGKLFTTSPVASTTFPAGQPATVNWQDDGSAPNLQAFGPSDIGLFTGSVNQQVLLQSIATAVDVSKQNTIQWTPNANVGPDGSKYFIRFTSNGLKDPAQPNFNFPAEAFSAMFTSVLLPIAP</sequence>
<dbReference type="Proteomes" id="UP000298061">
    <property type="component" value="Unassembled WGS sequence"/>
</dbReference>
<evidence type="ECO:0000313" key="4">
    <source>
        <dbReference type="EMBL" id="TFY76643.1"/>
    </source>
</evidence>
<feature type="signal peptide" evidence="2">
    <location>
        <begin position="1"/>
        <end position="19"/>
    </location>
</feature>
<dbReference type="Pfam" id="PF10342">
    <property type="entry name" value="Kre9_KNH"/>
    <property type="match status" value="1"/>
</dbReference>
<keyword evidence="5" id="KW-1185">Reference proteome</keyword>
<dbReference type="EMBL" id="SFCI01001144">
    <property type="protein sequence ID" value="TFY76643.1"/>
    <property type="molecule type" value="Genomic_DNA"/>
</dbReference>